<name>A0A4S8IQ73_MUSBA</name>
<dbReference type="Proteomes" id="UP000317650">
    <property type="component" value="Chromosome 6"/>
</dbReference>
<keyword evidence="1" id="KW-0732">Signal</keyword>
<protein>
    <submittedName>
        <fullName evidence="2">Uncharacterized protein</fullName>
    </submittedName>
</protein>
<organism evidence="2 3">
    <name type="scientific">Musa balbisiana</name>
    <name type="common">Banana</name>
    <dbReference type="NCBI Taxonomy" id="52838"/>
    <lineage>
        <taxon>Eukaryota</taxon>
        <taxon>Viridiplantae</taxon>
        <taxon>Streptophyta</taxon>
        <taxon>Embryophyta</taxon>
        <taxon>Tracheophyta</taxon>
        <taxon>Spermatophyta</taxon>
        <taxon>Magnoliopsida</taxon>
        <taxon>Liliopsida</taxon>
        <taxon>Zingiberales</taxon>
        <taxon>Musaceae</taxon>
        <taxon>Musa</taxon>
    </lineage>
</organism>
<keyword evidence="3" id="KW-1185">Reference proteome</keyword>
<feature type="signal peptide" evidence="1">
    <location>
        <begin position="1"/>
        <end position="24"/>
    </location>
</feature>
<evidence type="ECO:0000256" key="1">
    <source>
        <dbReference type="SAM" id="SignalP"/>
    </source>
</evidence>
<reference evidence="2 3" key="1">
    <citation type="journal article" date="2019" name="Nat. Plants">
        <title>Genome sequencing of Musa balbisiana reveals subgenome evolution and function divergence in polyploid bananas.</title>
        <authorList>
            <person name="Yao X."/>
        </authorList>
    </citation>
    <scope>NUCLEOTIDE SEQUENCE [LARGE SCALE GENOMIC DNA]</scope>
    <source>
        <strain evidence="3">cv. DH-PKW</strain>
        <tissue evidence="2">Leaves</tissue>
    </source>
</reference>
<accession>A0A4S8IQ73</accession>
<evidence type="ECO:0000313" key="3">
    <source>
        <dbReference type="Proteomes" id="UP000317650"/>
    </source>
</evidence>
<evidence type="ECO:0000313" key="2">
    <source>
        <dbReference type="EMBL" id="THU50777.1"/>
    </source>
</evidence>
<sequence>MRLPMLSDAGGRLAFAAALLAVLASRRPSGTFHDGPPSCMAGNASQFYVAVDGDASKEGVR</sequence>
<proteinExistence type="predicted"/>
<comment type="caution">
    <text evidence="2">The sequence shown here is derived from an EMBL/GenBank/DDBJ whole genome shotgun (WGS) entry which is preliminary data.</text>
</comment>
<feature type="chain" id="PRO_5020707888" evidence="1">
    <location>
        <begin position="25"/>
        <end position="61"/>
    </location>
</feature>
<dbReference type="EMBL" id="PYDT01000009">
    <property type="protein sequence ID" value="THU50777.1"/>
    <property type="molecule type" value="Genomic_DNA"/>
</dbReference>
<dbReference type="AlphaFoldDB" id="A0A4S8IQ73"/>
<gene>
    <name evidence="2" type="ORF">C4D60_Mb06t23890</name>
</gene>